<evidence type="ECO:0000256" key="1">
    <source>
        <dbReference type="SAM" id="Phobius"/>
    </source>
</evidence>
<feature type="transmembrane region" description="Helical" evidence="1">
    <location>
        <begin position="6"/>
        <end position="27"/>
    </location>
</feature>
<protein>
    <submittedName>
        <fullName evidence="2">Uncharacterized protein</fullName>
    </submittedName>
</protein>
<dbReference type="EMBL" id="CP051461">
    <property type="protein sequence ID" value="QJC56615.1"/>
    <property type="molecule type" value="Genomic_DNA"/>
</dbReference>
<dbReference type="AlphaFoldDB" id="A0A6H2H9S8"/>
<accession>A0A6H2H9S8</accession>
<evidence type="ECO:0000313" key="3">
    <source>
        <dbReference type="Proteomes" id="UP000502041"/>
    </source>
</evidence>
<reference evidence="2 3" key="1">
    <citation type="submission" date="2020-04" db="EMBL/GenBank/DDBJ databases">
        <title>Complete genome of a Psychrophilic, Marine, Gas Vacuolate Bacterium Polaromonas vacuolata KCTC 22033T.</title>
        <authorList>
            <person name="Hwang K."/>
            <person name="Kim K.M."/>
        </authorList>
    </citation>
    <scope>NUCLEOTIDE SEQUENCE [LARGE SCALE GENOMIC DNA]</scope>
    <source>
        <strain evidence="2 3">KCTC 22033</strain>
    </source>
</reference>
<keyword evidence="1" id="KW-0812">Transmembrane</keyword>
<sequence length="87" mass="9603">MRTDQIKIFFLTIITIFCIVAFSIAIAQELDKRTLDAIARHRTMALAHESAAKCLESGRNDSVCEGELQTTCAGIGVGRFCGMKHEQ</sequence>
<evidence type="ECO:0000313" key="2">
    <source>
        <dbReference type="EMBL" id="QJC56615.1"/>
    </source>
</evidence>
<keyword evidence="1" id="KW-0472">Membrane</keyword>
<dbReference type="Proteomes" id="UP000502041">
    <property type="component" value="Chromosome"/>
</dbReference>
<organism evidence="2 3">
    <name type="scientific">Polaromonas vacuolata</name>
    <dbReference type="NCBI Taxonomy" id="37448"/>
    <lineage>
        <taxon>Bacteria</taxon>
        <taxon>Pseudomonadati</taxon>
        <taxon>Pseudomonadota</taxon>
        <taxon>Betaproteobacteria</taxon>
        <taxon>Burkholderiales</taxon>
        <taxon>Comamonadaceae</taxon>
        <taxon>Polaromonas</taxon>
    </lineage>
</organism>
<keyword evidence="3" id="KW-1185">Reference proteome</keyword>
<dbReference type="RefSeq" id="WP_168922294.1">
    <property type="nucleotide sequence ID" value="NZ_CP051461.1"/>
</dbReference>
<name>A0A6H2H9S8_9BURK</name>
<dbReference type="KEGG" id="pvac:HC248_01923"/>
<keyword evidence="1" id="KW-1133">Transmembrane helix</keyword>
<proteinExistence type="predicted"/>
<gene>
    <name evidence="2" type="ORF">HC248_01923</name>
</gene>